<evidence type="ECO:0000256" key="1">
    <source>
        <dbReference type="ARBA" id="ARBA00001933"/>
    </source>
</evidence>
<dbReference type="AlphaFoldDB" id="M9RH96"/>
<proteinExistence type="inferred from homology"/>
<dbReference type="GO" id="GO:0030170">
    <property type="term" value="F:pyridoxal phosphate binding"/>
    <property type="evidence" value="ECO:0007669"/>
    <property type="project" value="InterPro"/>
</dbReference>
<evidence type="ECO:0000256" key="4">
    <source>
        <dbReference type="ARBA" id="ARBA00023239"/>
    </source>
</evidence>
<dbReference type="Proteomes" id="UP000005307">
    <property type="component" value="Chromosome"/>
</dbReference>
<dbReference type="Pfam" id="PF00282">
    <property type="entry name" value="Pyridoxal_deC"/>
    <property type="match status" value="1"/>
</dbReference>
<dbReference type="InterPro" id="IPR002129">
    <property type="entry name" value="PyrdxlP-dep_de-COase"/>
</dbReference>
<keyword evidence="4 6" id="KW-0456">Lyase</keyword>
<dbReference type="InterPro" id="IPR015424">
    <property type="entry name" value="PyrdxlP-dep_Trfase"/>
</dbReference>
<comment type="similarity">
    <text evidence="6">Belongs to the group II decarboxylase family.</text>
</comment>
<dbReference type="STRING" id="391626.OAN307_c37540"/>
<keyword evidence="3 5" id="KW-0663">Pyridoxal phosphate</keyword>
<keyword evidence="2" id="KW-0210">Decarboxylase</keyword>
<dbReference type="PANTHER" id="PTHR11999:SF70">
    <property type="entry name" value="MIP05841P"/>
    <property type="match status" value="1"/>
</dbReference>
<dbReference type="Gene3D" id="3.90.1150.170">
    <property type="match status" value="1"/>
</dbReference>
<dbReference type="eggNOG" id="COG0076">
    <property type="taxonomic scope" value="Bacteria"/>
</dbReference>
<reference evidence="7 8" key="1">
    <citation type="journal article" date="2013" name="PLoS ONE">
        <title>Poles Apart: Arctic and Antarctic Octadecabacter strains Share High Genome Plasticity and a New Type of Xanthorhodopsin.</title>
        <authorList>
            <person name="Vollmers J."/>
            <person name="Voget S."/>
            <person name="Dietrich S."/>
            <person name="Gollnow K."/>
            <person name="Smits M."/>
            <person name="Meyer K."/>
            <person name="Brinkhoff T."/>
            <person name="Simon M."/>
            <person name="Daniel R."/>
        </authorList>
    </citation>
    <scope>NUCLEOTIDE SEQUENCE [LARGE SCALE GENOMIC DNA]</scope>
    <source>
        <strain evidence="7 8">307</strain>
    </source>
</reference>
<dbReference type="EC" id="4.1.1.-" evidence="7"/>
<evidence type="ECO:0000256" key="2">
    <source>
        <dbReference type="ARBA" id="ARBA00022793"/>
    </source>
</evidence>
<evidence type="ECO:0000313" key="8">
    <source>
        <dbReference type="Proteomes" id="UP000005307"/>
    </source>
</evidence>
<evidence type="ECO:0000256" key="5">
    <source>
        <dbReference type="PIRSR" id="PIRSR602129-50"/>
    </source>
</evidence>
<dbReference type="SUPFAM" id="SSF53383">
    <property type="entry name" value="PLP-dependent transferases"/>
    <property type="match status" value="1"/>
</dbReference>
<dbReference type="KEGG" id="oat:OAN307_c37540"/>
<dbReference type="HOGENOM" id="CLU_011856_0_4_5"/>
<feature type="modified residue" description="N6-(pyridoxal phosphate)lysine" evidence="5">
    <location>
        <position position="282"/>
    </location>
</feature>
<comment type="cofactor">
    <cofactor evidence="1 5 6">
        <name>pyridoxal 5'-phosphate</name>
        <dbReference type="ChEBI" id="CHEBI:597326"/>
    </cofactor>
</comment>
<evidence type="ECO:0000256" key="6">
    <source>
        <dbReference type="RuleBase" id="RU000382"/>
    </source>
</evidence>
<accession>M9RH96</accession>
<sequence length="412" mass="44875">MHKLMDECLARMKQARDLPWQPKPCDLADRLSLQDAAKGVGSAQSLDQLAQDIMPYATGNTHPKFFGWVHGAGLPVSVGAEMVAATMNSNCGGRDHGAIEVERATLDWLLGVSGMPDTASAILTTGTSQATILGLTAARNRQFGHDVRKTGIQSLPKIAVYVRRGTHSCIGKALEAMGYGTDAIHIVDTDENMRMDIASLALAVAEDQASGRVPLAVIGTAGSVNTGSFDNLDKIADFCAEFDIWFHVDAAFGFWAKLADQPWKQLTDGMERANSISCDFHKWMSIPYDCGACMIYDRTLHFDTFTSRPNYLEQQEEGLGGGDLWFCDYGLELSRGFRALKVWTAIKSIGTDAFSASITDNCKQTFLMAELVEASDLLELSFPVSSNVCCFYVAHGEALLHKSPLWRASPDP</sequence>
<dbReference type="InterPro" id="IPR010977">
    <property type="entry name" value="Aromatic_deC"/>
</dbReference>
<dbReference type="EMBL" id="CP003740">
    <property type="protein sequence ID" value="AGI69210.1"/>
    <property type="molecule type" value="Genomic_DNA"/>
</dbReference>
<evidence type="ECO:0000313" key="7">
    <source>
        <dbReference type="EMBL" id="AGI69210.1"/>
    </source>
</evidence>
<dbReference type="PANTHER" id="PTHR11999">
    <property type="entry name" value="GROUP II PYRIDOXAL-5-PHOSPHATE DECARBOXYLASE"/>
    <property type="match status" value="1"/>
</dbReference>
<dbReference type="InterPro" id="IPR015421">
    <property type="entry name" value="PyrdxlP-dep_Trfase_major"/>
</dbReference>
<keyword evidence="8" id="KW-1185">Reference proteome</keyword>
<dbReference type="GO" id="GO:0016831">
    <property type="term" value="F:carboxy-lyase activity"/>
    <property type="evidence" value="ECO:0007669"/>
    <property type="project" value="UniProtKB-KW"/>
</dbReference>
<organism evidence="7 8">
    <name type="scientific">Octadecabacter antarcticus 307</name>
    <dbReference type="NCBI Taxonomy" id="391626"/>
    <lineage>
        <taxon>Bacteria</taxon>
        <taxon>Pseudomonadati</taxon>
        <taxon>Pseudomonadota</taxon>
        <taxon>Alphaproteobacteria</taxon>
        <taxon>Rhodobacterales</taxon>
        <taxon>Roseobacteraceae</taxon>
        <taxon>Octadecabacter</taxon>
    </lineage>
</organism>
<gene>
    <name evidence="7" type="ORF">OAN307_c37540</name>
</gene>
<name>M9RH96_9RHOB</name>
<dbReference type="Gene3D" id="3.40.640.10">
    <property type="entry name" value="Type I PLP-dependent aspartate aminotransferase-like (Major domain)"/>
    <property type="match status" value="1"/>
</dbReference>
<protein>
    <submittedName>
        <fullName evidence="7">Pyridoxal phosphate-dependent decarboxylase</fullName>
        <ecNumber evidence="7">4.1.1.-</ecNumber>
    </submittedName>
</protein>
<evidence type="ECO:0000256" key="3">
    <source>
        <dbReference type="ARBA" id="ARBA00022898"/>
    </source>
</evidence>
<dbReference type="GO" id="GO:0019752">
    <property type="term" value="P:carboxylic acid metabolic process"/>
    <property type="evidence" value="ECO:0007669"/>
    <property type="project" value="InterPro"/>
</dbReference>